<accession>M3EB36</accession>
<evidence type="ECO:0000313" key="1">
    <source>
        <dbReference type="EMBL" id="EMF53401.1"/>
    </source>
</evidence>
<proteinExistence type="predicted"/>
<evidence type="ECO:0000313" key="2">
    <source>
        <dbReference type="Proteomes" id="UP000030760"/>
    </source>
</evidence>
<organism evidence="1 2">
    <name type="scientific">Streptomyces bottropensis ATCC 25435</name>
    <dbReference type="NCBI Taxonomy" id="1054862"/>
    <lineage>
        <taxon>Bacteria</taxon>
        <taxon>Bacillati</taxon>
        <taxon>Actinomycetota</taxon>
        <taxon>Actinomycetes</taxon>
        <taxon>Kitasatosporales</taxon>
        <taxon>Streptomycetaceae</taxon>
        <taxon>Streptomyces</taxon>
    </lineage>
</organism>
<dbReference type="AlphaFoldDB" id="M3EB36"/>
<name>M3EB36_9ACTN</name>
<protein>
    <submittedName>
        <fullName evidence="1">Uncharacterized protein</fullName>
    </submittedName>
</protein>
<dbReference type="Proteomes" id="UP000030760">
    <property type="component" value="Unassembled WGS sequence"/>
</dbReference>
<dbReference type="EMBL" id="KB405089">
    <property type="protein sequence ID" value="EMF53401.1"/>
    <property type="molecule type" value="Genomic_DNA"/>
</dbReference>
<sequence length="43" mass="4796">MGCASLTRAAALRPRWLEVNSATRATSRSKSLTGWQRRVSFSK</sequence>
<reference evidence="2" key="1">
    <citation type="journal article" date="2013" name="Genome Announc.">
        <title>Draft Genome Sequence of Streptomyces bottropensis ATCC 25435, a Bottromycin-Producing Actinomycete.</title>
        <authorList>
            <person name="Zhang H."/>
            <person name="Zhou W."/>
            <person name="Zhuang Y."/>
            <person name="Liang X."/>
            <person name="Liu T."/>
        </authorList>
    </citation>
    <scope>NUCLEOTIDE SEQUENCE [LARGE SCALE GENOMIC DNA]</scope>
    <source>
        <strain evidence="2">ATCC 25435</strain>
    </source>
</reference>
<gene>
    <name evidence="1" type="ORF">SBD_4947</name>
</gene>